<dbReference type="GO" id="GO:0016887">
    <property type="term" value="F:ATP hydrolysis activity"/>
    <property type="evidence" value="ECO:0007669"/>
    <property type="project" value="InterPro"/>
</dbReference>
<comment type="similarity">
    <text evidence="1">Belongs to the ABC transporter superfamily.</text>
</comment>
<dbReference type="Gene3D" id="3.40.50.300">
    <property type="entry name" value="P-loop containing nucleotide triphosphate hydrolases"/>
    <property type="match status" value="1"/>
</dbReference>
<dbReference type="PROSITE" id="PS50893">
    <property type="entry name" value="ABC_TRANSPORTER_2"/>
    <property type="match status" value="1"/>
</dbReference>
<evidence type="ECO:0000259" key="5">
    <source>
        <dbReference type="PROSITE" id="PS50893"/>
    </source>
</evidence>
<dbReference type="InterPro" id="IPR027417">
    <property type="entry name" value="P-loop_NTPase"/>
</dbReference>
<dbReference type="OrthoDB" id="9809450at2"/>
<dbReference type="SUPFAM" id="SSF52540">
    <property type="entry name" value="P-loop containing nucleoside triphosphate hydrolases"/>
    <property type="match status" value="1"/>
</dbReference>
<reference evidence="6 7" key="1">
    <citation type="submission" date="2017-04" db="EMBL/GenBank/DDBJ databases">
        <authorList>
            <person name="Afonso C.L."/>
            <person name="Miller P.J."/>
            <person name="Scott M.A."/>
            <person name="Spackman E."/>
            <person name="Goraichik I."/>
            <person name="Dimitrov K.M."/>
            <person name="Suarez D.L."/>
            <person name="Swayne D.E."/>
        </authorList>
    </citation>
    <scope>NUCLEOTIDE SEQUENCE [LARGE SCALE GENOMIC DNA]</scope>
    <source>
        <strain evidence="6 7">DSM 3385</strain>
    </source>
</reference>
<dbReference type="GO" id="GO:0005524">
    <property type="term" value="F:ATP binding"/>
    <property type="evidence" value="ECO:0007669"/>
    <property type="project" value="UniProtKB-KW"/>
</dbReference>
<evidence type="ECO:0000313" key="7">
    <source>
        <dbReference type="Proteomes" id="UP000192418"/>
    </source>
</evidence>
<organism evidence="6 7">
    <name type="scientific">Desulfocicer vacuolatum DSM 3385</name>
    <dbReference type="NCBI Taxonomy" id="1121400"/>
    <lineage>
        <taxon>Bacteria</taxon>
        <taxon>Pseudomonadati</taxon>
        <taxon>Thermodesulfobacteriota</taxon>
        <taxon>Desulfobacteria</taxon>
        <taxon>Desulfobacterales</taxon>
        <taxon>Desulfobacteraceae</taxon>
        <taxon>Desulfocicer</taxon>
    </lineage>
</organism>
<dbReference type="InterPro" id="IPR003439">
    <property type="entry name" value="ABC_transporter-like_ATP-bd"/>
</dbReference>
<name>A0A1W2DWC3_9BACT</name>
<proteinExistence type="inferred from homology"/>
<dbReference type="AlphaFoldDB" id="A0A1W2DWC3"/>
<dbReference type="SMART" id="SM00382">
    <property type="entry name" value="AAA"/>
    <property type="match status" value="1"/>
</dbReference>
<evidence type="ECO:0000256" key="4">
    <source>
        <dbReference type="ARBA" id="ARBA00022840"/>
    </source>
</evidence>
<keyword evidence="7" id="KW-1185">Reference proteome</keyword>
<dbReference type="STRING" id="1121400.SAMN02746065_12146"/>
<protein>
    <submittedName>
        <fullName evidence="6">Putative ABC transport system ATP-binding protein</fullName>
    </submittedName>
</protein>
<dbReference type="Pfam" id="PF00005">
    <property type="entry name" value="ABC_tran"/>
    <property type="match status" value="1"/>
</dbReference>
<dbReference type="PANTHER" id="PTHR42798:SF6">
    <property type="entry name" value="CELL DIVISION ATP-BINDING PROTEIN FTSE"/>
    <property type="match status" value="1"/>
</dbReference>
<dbReference type="InterPro" id="IPR017871">
    <property type="entry name" value="ABC_transporter-like_CS"/>
</dbReference>
<gene>
    <name evidence="6" type="ORF">SAMN02746065_12146</name>
</gene>
<evidence type="ECO:0000256" key="1">
    <source>
        <dbReference type="ARBA" id="ARBA00005417"/>
    </source>
</evidence>
<evidence type="ECO:0000256" key="2">
    <source>
        <dbReference type="ARBA" id="ARBA00022448"/>
    </source>
</evidence>
<dbReference type="InterPro" id="IPR017911">
    <property type="entry name" value="MacB-like_ATP-bd"/>
</dbReference>
<dbReference type="RefSeq" id="WP_084071085.1">
    <property type="nucleotide sequence ID" value="NZ_FWXY01000021.1"/>
</dbReference>
<dbReference type="PROSITE" id="PS00211">
    <property type="entry name" value="ABC_TRANSPORTER_1"/>
    <property type="match status" value="1"/>
</dbReference>
<evidence type="ECO:0000313" key="6">
    <source>
        <dbReference type="EMBL" id="SMD01855.1"/>
    </source>
</evidence>
<keyword evidence="2" id="KW-0813">Transport</keyword>
<dbReference type="PANTHER" id="PTHR42798">
    <property type="entry name" value="LIPOPROTEIN-RELEASING SYSTEM ATP-BINDING PROTEIN LOLD"/>
    <property type="match status" value="1"/>
</dbReference>
<accession>A0A1W2DWC3</accession>
<dbReference type="InterPro" id="IPR003593">
    <property type="entry name" value="AAA+_ATPase"/>
</dbReference>
<dbReference type="CDD" id="cd03255">
    <property type="entry name" value="ABC_MJ0796_LolCDE_FtsE"/>
    <property type="match status" value="1"/>
</dbReference>
<keyword evidence="4 6" id="KW-0067">ATP-binding</keyword>
<evidence type="ECO:0000256" key="3">
    <source>
        <dbReference type="ARBA" id="ARBA00022741"/>
    </source>
</evidence>
<feature type="domain" description="ABC transporter" evidence="5">
    <location>
        <begin position="3"/>
        <end position="230"/>
    </location>
</feature>
<sequence>MDIHFSKVTKSYNESGNRHLIFKEIDALFPSRTVSVIVGKSGVGKSSLLNLAGGIDTPDAGAITIGDTVITQMSDRDRTIFRRKKIGIIFQFFNLIPVLTVLENVCLTAELDKASPKEARENALSLLDQVGLYHRRATYPDTLSGGEQQRVAIVRALVHNPDIILADEPTGNLDMATGKTVLELIVNLVTQRQKTLIMVTHSPDAVDFAHRVFSFKDKNLSLSPEKGVLK</sequence>
<dbReference type="EMBL" id="FWXY01000021">
    <property type="protein sequence ID" value="SMD01855.1"/>
    <property type="molecule type" value="Genomic_DNA"/>
</dbReference>
<dbReference type="Proteomes" id="UP000192418">
    <property type="component" value="Unassembled WGS sequence"/>
</dbReference>
<keyword evidence="3" id="KW-0547">Nucleotide-binding</keyword>